<keyword evidence="3" id="KW-0378">Hydrolase</keyword>
<proteinExistence type="predicted"/>
<keyword evidence="1" id="KW-0863">Zinc-finger</keyword>
<gene>
    <name evidence="3" type="ORF">DNE61_18850</name>
</gene>
<sequence>MKPNLISRKQYQHLKNELNRLESLPYRRGNNPTNLRILKLREDLTNSLVESRKRNSKKINGGNVSCIICKKNFKSAHGLYEHYRAKHSNMIEHPTSLFNKEINGNTTLLESISHPVTKGIPIAEHDKKISSITLNRETKYFNVDAYNLACLSLTKSEAIKIAKDELLSRQFLAQKNILEPTLPPVIFINPSDTISIPVVTKGNTHLQTVLQRDSGEQVDFKKRVLKNFSNVCAITGYNLPVLQACHLEPFSQTQNHRTNNGIPLEPTLHALLDRGLLAIHPDNLTIHFAIDCYYKNIYEGKNIKPHKIDLDKNSLQIIWKNFLLNVKNSQP</sequence>
<comment type="caution">
    <text evidence="3">The sequence shown here is derived from an EMBL/GenBank/DDBJ whole genome shotgun (WGS) entry which is preliminary data.</text>
</comment>
<name>A0A5T4YUD1_SALER</name>
<keyword evidence="1" id="KW-0862">Zinc</keyword>
<dbReference type="GO" id="GO:0004519">
    <property type="term" value="F:endonuclease activity"/>
    <property type="evidence" value="ECO:0007669"/>
    <property type="project" value="UniProtKB-KW"/>
</dbReference>
<dbReference type="InterPro" id="IPR013087">
    <property type="entry name" value="Znf_C2H2_type"/>
</dbReference>
<dbReference type="EMBL" id="AAGAQH010000069">
    <property type="protein sequence ID" value="EBL9233209.1"/>
    <property type="molecule type" value="Genomic_DNA"/>
</dbReference>
<organism evidence="3">
    <name type="scientific">Salmonella enterica</name>
    <name type="common">Salmonella choleraesuis</name>
    <dbReference type="NCBI Taxonomy" id="28901"/>
    <lineage>
        <taxon>Bacteria</taxon>
        <taxon>Pseudomonadati</taxon>
        <taxon>Pseudomonadota</taxon>
        <taxon>Gammaproteobacteria</taxon>
        <taxon>Enterobacterales</taxon>
        <taxon>Enterobacteriaceae</taxon>
        <taxon>Salmonella</taxon>
    </lineage>
</organism>
<feature type="domain" description="C2H2-type" evidence="2">
    <location>
        <begin position="64"/>
        <end position="92"/>
    </location>
</feature>
<accession>A0A5T4YUD1</accession>
<evidence type="ECO:0000313" key="3">
    <source>
        <dbReference type="EMBL" id="EBL9233209.1"/>
    </source>
</evidence>
<dbReference type="InterPro" id="IPR003615">
    <property type="entry name" value="HNH_nuc"/>
</dbReference>
<dbReference type="Pfam" id="PF13391">
    <property type="entry name" value="HNH_2"/>
    <property type="match status" value="1"/>
</dbReference>
<reference evidence="3" key="1">
    <citation type="submission" date="2018-06" db="EMBL/GenBank/DDBJ databases">
        <authorList>
            <consortium name="PulseNet: The National Subtyping Network for Foodborne Disease Surveillance"/>
            <person name="Tarr C.L."/>
            <person name="Trees E."/>
            <person name="Katz L.S."/>
            <person name="Carleton-Romer H.A."/>
            <person name="Stroika S."/>
            <person name="Kucerova Z."/>
            <person name="Roache K.F."/>
            <person name="Sabol A.L."/>
            <person name="Besser J."/>
            <person name="Gerner-Smidt P."/>
        </authorList>
    </citation>
    <scope>NUCLEOTIDE SEQUENCE</scope>
    <source>
        <strain evidence="3">PNUSAS042456</strain>
    </source>
</reference>
<dbReference type="GO" id="GO:0008270">
    <property type="term" value="F:zinc ion binding"/>
    <property type="evidence" value="ECO:0007669"/>
    <property type="project" value="UniProtKB-KW"/>
</dbReference>
<keyword evidence="3" id="KW-0540">Nuclease</keyword>
<keyword evidence="3" id="KW-0255">Endonuclease</keyword>
<evidence type="ECO:0000259" key="2">
    <source>
        <dbReference type="PROSITE" id="PS50157"/>
    </source>
</evidence>
<evidence type="ECO:0000256" key="1">
    <source>
        <dbReference type="PROSITE-ProRule" id="PRU00042"/>
    </source>
</evidence>
<dbReference type="PROSITE" id="PS00028">
    <property type="entry name" value="ZINC_FINGER_C2H2_1"/>
    <property type="match status" value="1"/>
</dbReference>
<protein>
    <submittedName>
        <fullName evidence="3">HNH endonuclease</fullName>
    </submittedName>
</protein>
<keyword evidence="1" id="KW-0479">Metal-binding</keyword>
<dbReference type="AlphaFoldDB" id="A0A5T4YUD1"/>
<dbReference type="PROSITE" id="PS50157">
    <property type="entry name" value="ZINC_FINGER_C2H2_2"/>
    <property type="match status" value="1"/>
</dbReference>